<evidence type="ECO:0000259" key="11">
    <source>
        <dbReference type="PROSITE" id="PS50122"/>
    </source>
</evidence>
<comment type="catalytic activity">
    <reaction evidence="5 6">
        <text>[protein]-L-glutamate 5-O-methyl ester + H2O = L-glutamyl-[protein] + methanol + H(+)</text>
        <dbReference type="Rhea" id="RHEA:23236"/>
        <dbReference type="Rhea" id="RHEA-COMP:10208"/>
        <dbReference type="Rhea" id="RHEA-COMP:10311"/>
        <dbReference type="ChEBI" id="CHEBI:15377"/>
        <dbReference type="ChEBI" id="CHEBI:15378"/>
        <dbReference type="ChEBI" id="CHEBI:17790"/>
        <dbReference type="ChEBI" id="CHEBI:29973"/>
        <dbReference type="ChEBI" id="CHEBI:82795"/>
        <dbReference type="EC" id="3.1.1.61"/>
    </reaction>
</comment>
<dbReference type="NCBIfam" id="NF001965">
    <property type="entry name" value="PRK00742.1"/>
    <property type="match status" value="1"/>
</dbReference>
<dbReference type="InterPro" id="IPR000673">
    <property type="entry name" value="Sig_transdc_resp-reg_Me-estase"/>
</dbReference>
<evidence type="ECO:0000256" key="9">
    <source>
        <dbReference type="SAM" id="MobiDB-lite"/>
    </source>
</evidence>
<evidence type="ECO:0000313" key="13">
    <source>
        <dbReference type="Proteomes" id="UP000199476"/>
    </source>
</evidence>
<dbReference type="OrthoDB" id="9793421at2"/>
<dbReference type="AlphaFoldDB" id="A0A1G9QXZ3"/>
<feature type="region of interest" description="Disordered" evidence="9">
    <location>
        <begin position="132"/>
        <end position="165"/>
    </location>
</feature>
<comment type="catalytic activity">
    <reaction evidence="6">
        <text>L-glutaminyl-[protein] + H2O = L-glutamyl-[protein] + NH4(+)</text>
        <dbReference type="Rhea" id="RHEA:16441"/>
        <dbReference type="Rhea" id="RHEA-COMP:10207"/>
        <dbReference type="Rhea" id="RHEA-COMP:10208"/>
        <dbReference type="ChEBI" id="CHEBI:15377"/>
        <dbReference type="ChEBI" id="CHEBI:28938"/>
        <dbReference type="ChEBI" id="CHEBI:29973"/>
        <dbReference type="ChEBI" id="CHEBI:30011"/>
        <dbReference type="EC" id="3.5.1.44"/>
    </reaction>
</comment>
<sequence>MIKVLVVDDSAFMRKIFSENINSDPELTVIDTARNGKKALEKLESLNPDILTLDIEMPEMDGLTTLQKLNEKYPDLPVLMVSALDNRDTVMKALDMGAFDFIPKPSGSISLEIDDIADELLVKLKAGARAGSKTASASTPAAAEKPTIQKKSPDREKKTVSPRRDEFPVVAIGASSGGPKAIKHVMMHLPADFPAALAIVQHMPAGFTASLASRLDKETSLNVQEAESGDRLKPGSALLAPGDYHMEFEGIRARLNQKPKKWGVRPCADYMLSSLAESFGSRVIGVILTGMGSDGGEGMKMVKSRGGYGIIEDKSTALVYGMPESAIKKDAYDIILPRPKIPREITKIVERRLV</sequence>
<evidence type="ECO:0000256" key="3">
    <source>
        <dbReference type="ARBA" id="ARBA00022801"/>
    </source>
</evidence>
<dbReference type="InterPro" id="IPR008248">
    <property type="entry name" value="CheB-like"/>
</dbReference>
<dbReference type="EMBL" id="FNGO01000019">
    <property type="protein sequence ID" value="SDM15888.1"/>
    <property type="molecule type" value="Genomic_DNA"/>
</dbReference>
<keyword evidence="1 6" id="KW-0963">Cytoplasm</keyword>
<comment type="domain">
    <text evidence="6">Contains a C-terminal catalytic domain, and an N-terminal region which modulates catalytic activity.</text>
</comment>
<dbReference type="GO" id="GO:0008984">
    <property type="term" value="F:protein-glutamate methylesterase activity"/>
    <property type="evidence" value="ECO:0007669"/>
    <property type="project" value="UniProtKB-UniRule"/>
</dbReference>
<dbReference type="EC" id="3.1.1.61" evidence="6"/>
<protein>
    <recommendedName>
        <fullName evidence="6">Protein-glutamate methylesterase/protein-glutamine glutaminase</fullName>
        <ecNumber evidence="6">3.1.1.61</ecNumber>
        <ecNumber evidence="6">3.5.1.44</ecNumber>
    </recommendedName>
</protein>
<feature type="domain" description="CheB-type methylesterase" evidence="11">
    <location>
        <begin position="166"/>
        <end position="352"/>
    </location>
</feature>
<comment type="PTM">
    <text evidence="6">Phosphorylated by CheA. Phosphorylation of the N-terminal regulatory domain activates the methylesterase activity.</text>
</comment>
<dbReference type="Gene3D" id="3.40.50.2300">
    <property type="match status" value="1"/>
</dbReference>
<comment type="subcellular location">
    <subcellularLocation>
        <location evidence="6">Cytoplasm</location>
    </subcellularLocation>
</comment>
<comment type="function">
    <text evidence="4">May play the central regulatory role in sporulation. It may be an element of the effector pathway responsible for the activation of sporulation genes in response to nutritional stress. Spo0A may act in concert with spo0H (a sigma factor) to control the expression of some genes that are critical to the sporulation process.</text>
</comment>
<name>A0A1G9QXZ3_9FIRM</name>
<gene>
    <name evidence="6" type="primary">cheB</name>
    <name evidence="12" type="ORF">SAMN04488692_1196</name>
</gene>
<feature type="active site" evidence="6 7">
    <location>
        <position position="294"/>
    </location>
</feature>
<feature type="compositionally biased region" description="Low complexity" evidence="9">
    <location>
        <begin position="132"/>
        <end position="146"/>
    </location>
</feature>
<dbReference type="PROSITE" id="PS50122">
    <property type="entry name" value="CHEB"/>
    <property type="match status" value="1"/>
</dbReference>
<evidence type="ECO:0000313" key="12">
    <source>
        <dbReference type="EMBL" id="SDM15888.1"/>
    </source>
</evidence>
<evidence type="ECO:0000256" key="8">
    <source>
        <dbReference type="PROSITE-ProRule" id="PRU00169"/>
    </source>
</evidence>
<keyword evidence="13" id="KW-1185">Reference proteome</keyword>
<dbReference type="Proteomes" id="UP000199476">
    <property type="component" value="Unassembled WGS sequence"/>
</dbReference>
<evidence type="ECO:0000256" key="5">
    <source>
        <dbReference type="ARBA" id="ARBA00048267"/>
    </source>
</evidence>
<dbReference type="SMART" id="SM00448">
    <property type="entry name" value="REC"/>
    <property type="match status" value="1"/>
</dbReference>
<dbReference type="PANTHER" id="PTHR42872">
    <property type="entry name" value="PROTEIN-GLUTAMATE METHYLESTERASE/PROTEIN-GLUTAMINE GLUTAMINASE"/>
    <property type="match status" value="1"/>
</dbReference>
<evidence type="ECO:0000256" key="2">
    <source>
        <dbReference type="ARBA" id="ARBA00022500"/>
    </source>
</evidence>
<dbReference type="InterPro" id="IPR011006">
    <property type="entry name" value="CheY-like_superfamily"/>
</dbReference>
<feature type="active site" evidence="6 7">
    <location>
        <position position="175"/>
    </location>
</feature>
<dbReference type="InterPro" id="IPR001789">
    <property type="entry name" value="Sig_transdc_resp-reg_receiver"/>
</dbReference>
<keyword evidence="6 8" id="KW-0597">Phosphoprotein</keyword>
<dbReference type="PIRSF" id="PIRSF000876">
    <property type="entry name" value="RR_chemtxs_CheB"/>
    <property type="match status" value="1"/>
</dbReference>
<dbReference type="RefSeq" id="WP_089761138.1">
    <property type="nucleotide sequence ID" value="NZ_FNGO01000019.1"/>
</dbReference>
<keyword evidence="2 6" id="KW-0145">Chemotaxis</keyword>
<dbReference type="GO" id="GO:0000156">
    <property type="term" value="F:phosphorelay response regulator activity"/>
    <property type="evidence" value="ECO:0007669"/>
    <property type="project" value="InterPro"/>
</dbReference>
<accession>A0A1G9QXZ3</accession>
<feature type="compositionally biased region" description="Basic and acidic residues" evidence="9">
    <location>
        <begin position="151"/>
        <end position="165"/>
    </location>
</feature>
<comment type="similarity">
    <text evidence="6">Belongs to the CheB family.</text>
</comment>
<dbReference type="STRING" id="321763.SAMN04488692_1196"/>
<dbReference type="Pfam" id="PF00072">
    <property type="entry name" value="Response_reg"/>
    <property type="match status" value="1"/>
</dbReference>
<evidence type="ECO:0000256" key="6">
    <source>
        <dbReference type="HAMAP-Rule" id="MF_00099"/>
    </source>
</evidence>
<dbReference type="InterPro" id="IPR035909">
    <property type="entry name" value="CheB_C"/>
</dbReference>
<dbReference type="SUPFAM" id="SSF52738">
    <property type="entry name" value="Methylesterase CheB, C-terminal domain"/>
    <property type="match status" value="1"/>
</dbReference>
<feature type="domain" description="Response regulatory" evidence="10">
    <location>
        <begin position="3"/>
        <end position="119"/>
    </location>
</feature>
<feature type="modified residue" description="4-aspartylphosphate" evidence="6 8">
    <location>
        <position position="54"/>
    </location>
</feature>
<dbReference type="EC" id="3.5.1.44" evidence="6"/>
<feature type="active site" evidence="6 7">
    <location>
        <position position="202"/>
    </location>
</feature>
<comment type="function">
    <text evidence="6">Involved in chemotaxis. Part of a chemotaxis signal transduction system that modulates chemotaxis in response to various stimuli. Catalyzes the demethylation of specific methylglutamate residues introduced into the chemoreceptors (methyl-accepting chemotaxis proteins or MCP) by CheR. Also mediates the irreversible deamidation of specific glutamine residues to glutamic acid.</text>
</comment>
<evidence type="ECO:0000256" key="4">
    <source>
        <dbReference type="ARBA" id="ARBA00024867"/>
    </source>
</evidence>
<dbReference type="GO" id="GO:0050568">
    <property type="term" value="F:protein-glutamine glutaminase activity"/>
    <property type="evidence" value="ECO:0007669"/>
    <property type="project" value="UniProtKB-UniRule"/>
</dbReference>
<proteinExistence type="inferred from homology"/>
<dbReference type="PROSITE" id="PS50110">
    <property type="entry name" value="RESPONSE_REGULATORY"/>
    <property type="match status" value="1"/>
</dbReference>
<dbReference type="CDD" id="cd16432">
    <property type="entry name" value="CheB_Rec"/>
    <property type="match status" value="1"/>
</dbReference>
<keyword evidence="3 6" id="KW-0378">Hydrolase</keyword>
<dbReference type="CDD" id="cd17541">
    <property type="entry name" value="REC_CheB-like"/>
    <property type="match status" value="1"/>
</dbReference>
<dbReference type="HAMAP" id="MF_00099">
    <property type="entry name" value="CheB_chemtxs"/>
    <property type="match status" value="1"/>
</dbReference>
<dbReference type="GO" id="GO:0005737">
    <property type="term" value="C:cytoplasm"/>
    <property type="evidence" value="ECO:0007669"/>
    <property type="project" value="UniProtKB-SubCell"/>
</dbReference>
<evidence type="ECO:0000259" key="10">
    <source>
        <dbReference type="PROSITE" id="PS50110"/>
    </source>
</evidence>
<organism evidence="12 13">
    <name type="scientific">Halarsenatibacter silvermanii</name>
    <dbReference type="NCBI Taxonomy" id="321763"/>
    <lineage>
        <taxon>Bacteria</taxon>
        <taxon>Bacillati</taxon>
        <taxon>Bacillota</taxon>
        <taxon>Clostridia</taxon>
        <taxon>Halanaerobiales</taxon>
        <taxon>Halarsenatibacteraceae</taxon>
        <taxon>Halarsenatibacter</taxon>
    </lineage>
</organism>
<dbReference type="GO" id="GO:0006935">
    <property type="term" value="P:chemotaxis"/>
    <property type="evidence" value="ECO:0007669"/>
    <property type="project" value="UniProtKB-UniRule"/>
</dbReference>
<dbReference type="Gene3D" id="3.40.50.180">
    <property type="entry name" value="Methylesterase CheB, C-terminal domain"/>
    <property type="match status" value="1"/>
</dbReference>
<dbReference type="SUPFAM" id="SSF52172">
    <property type="entry name" value="CheY-like"/>
    <property type="match status" value="1"/>
</dbReference>
<evidence type="ECO:0000256" key="7">
    <source>
        <dbReference type="PROSITE-ProRule" id="PRU00050"/>
    </source>
</evidence>
<evidence type="ECO:0000256" key="1">
    <source>
        <dbReference type="ARBA" id="ARBA00022490"/>
    </source>
</evidence>
<reference evidence="12 13" key="1">
    <citation type="submission" date="2016-10" db="EMBL/GenBank/DDBJ databases">
        <authorList>
            <person name="de Groot N.N."/>
        </authorList>
    </citation>
    <scope>NUCLEOTIDE SEQUENCE [LARGE SCALE GENOMIC DNA]</scope>
    <source>
        <strain evidence="12 13">SLAS-1</strain>
    </source>
</reference>
<dbReference type="PANTHER" id="PTHR42872:SF6">
    <property type="entry name" value="PROTEIN-GLUTAMATE METHYLESTERASE_PROTEIN-GLUTAMINE GLUTAMINASE"/>
    <property type="match status" value="1"/>
</dbReference>
<dbReference type="Pfam" id="PF01339">
    <property type="entry name" value="CheB_methylest"/>
    <property type="match status" value="1"/>
</dbReference>